<evidence type="ECO:0000313" key="4">
    <source>
        <dbReference type="Proteomes" id="UP001139493"/>
    </source>
</evidence>
<protein>
    <submittedName>
        <fullName evidence="3">Uncharacterized protein</fullName>
    </submittedName>
</protein>
<gene>
    <name evidence="3" type="ORF">APR03_004270</name>
</gene>
<dbReference type="EMBL" id="JAMTCS010000014">
    <property type="protein sequence ID" value="MCP2266900.1"/>
    <property type="molecule type" value="Genomic_DNA"/>
</dbReference>
<evidence type="ECO:0000256" key="1">
    <source>
        <dbReference type="SAM" id="MobiDB-lite"/>
    </source>
</evidence>
<accession>A0A9X2G782</accession>
<name>A0A9X2G782_9MICO</name>
<organism evidence="3 4">
    <name type="scientific">Promicromonospora thailandica</name>
    <dbReference type="NCBI Taxonomy" id="765201"/>
    <lineage>
        <taxon>Bacteria</taxon>
        <taxon>Bacillati</taxon>
        <taxon>Actinomycetota</taxon>
        <taxon>Actinomycetes</taxon>
        <taxon>Micrococcales</taxon>
        <taxon>Promicromonosporaceae</taxon>
        <taxon>Promicromonospora</taxon>
    </lineage>
</organism>
<sequence>MTSTTRLFRSTPVRFAAIGLMSAGLCAAGAGMAFANPTSAFGQVVGTAAHSAGIAWSDLPEGYTQAQYDAFWDAGFTASDLTALEDLWNLETTETKSRAGQAILDGEALPFEPGTYPDETKAGAGQAQAGTEKAPATNAPGAKLDG</sequence>
<dbReference type="RefSeq" id="WP_253839146.1">
    <property type="nucleotide sequence ID" value="NZ_JAMTCS010000014.1"/>
</dbReference>
<proteinExistence type="predicted"/>
<feature type="compositionally biased region" description="Low complexity" evidence="1">
    <location>
        <begin position="122"/>
        <end position="134"/>
    </location>
</feature>
<keyword evidence="4" id="KW-1185">Reference proteome</keyword>
<evidence type="ECO:0000313" key="3">
    <source>
        <dbReference type="EMBL" id="MCP2266900.1"/>
    </source>
</evidence>
<dbReference type="AlphaFoldDB" id="A0A9X2G782"/>
<feature type="region of interest" description="Disordered" evidence="1">
    <location>
        <begin position="99"/>
        <end position="146"/>
    </location>
</feature>
<comment type="caution">
    <text evidence="3">The sequence shown here is derived from an EMBL/GenBank/DDBJ whole genome shotgun (WGS) entry which is preliminary data.</text>
</comment>
<feature type="chain" id="PRO_5040818127" evidence="2">
    <location>
        <begin position="36"/>
        <end position="146"/>
    </location>
</feature>
<keyword evidence="2" id="KW-0732">Signal</keyword>
<evidence type="ECO:0000256" key="2">
    <source>
        <dbReference type="SAM" id="SignalP"/>
    </source>
</evidence>
<reference evidence="3" key="1">
    <citation type="submission" date="2022-06" db="EMBL/GenBank/DDBJ databases">
        <title>Genomic Encyclopedia of Archaeal and Bacterial Type Strains, Phase II (KMG-II): from individual species to whole genera.</title>
        <authorList>
            <person name="Goeker M."/>
        </authorList>
    </citation>
    <scope>NUCLEOTIDE SEQUENCE</scope>
    <source>
        <strain evidence="3">DSM 26652</strain>
    </source>
</reference>
<dbReference type="Proteomes" id="UP001139493">
    <property type="component" value="Unassembled WGS sequence"/>
</dbReference>
<feature type="signal peptide" evidence="2">
    <location>
        <begin position="1"/>
        <end position="35"/>
    </location>
</feature>